<sequence>MTGLKIEFLYNKIESVGSISEAIRDISSLPKSLFIMDKVALIVAPISAVELAIPLPIGILLLISRDIFSHSLSGILNLSNTFSIAFLDFLGPKLIFSFFSSRVATENMSIA</sequence>
<protein>
    <submittedName>
        <fullName evidence="2">Uncharacterized protein</fullName>
    </submittedName>
</protein>
<dbReference type="AlphaFoldDB" id="A0A645DF26"/>
<keyword evidence="1" id="KW-0812">Transmembrane</keyword>
<organism evidence="2">
    <name type="scientific">bioreactor metagenome</name>
    <dbReference type="NCBI Taxonomy" id="1076179"/>
    <lineage>
        <taxon>unclassified sequences</taxon>
        <taxon>metagenomes</taxon>
        <taxon>ecological metagenomes</taxon>
    </lineage>
</organism>
<evidence type="ECO:0000256" key="1">
    <source>
        <dbReference type="SAM" id="Phobius"/>
    </source>
</evidence>
<keyword evidence="1" id="KW-0472">Membrane</keyword>
<keyword evidence="1" id="KW-1133">Transmembrane helix</keyword>
<evidence type="ECO:0000313" key="2">
    <source>
        <dbReference type="EMBL" id="MPM87182.1"/>
    </source>
</evidence>
<feature type="transmembrane region" description="Helical" evidence="1">
    <location>
        <begin position="39"/>
        <end position="63"/>
    </location>
</feature>
<gene>
    <name evidence="2" type="ORF">SDC9_134276</name>
</gene>
<accession>A0A645DF26</accession>
<comment type="caution">
    <text evidence="2">The sequence shown here is derived from an EMBL/GenBank/DDBJ whole genome shotgun (WGS) entry which is preliminary data.</text>
</comment>
<feature type="transmembrane region" description="Helical" evidence="1">
    <location>
        <begin position="75"/>
        <end position="99"/>
    </location>
</feature>
<name>A0A645DF26_9ZZZZ</name>
<reference evidence="2" key="1">
    <citation type="submission" date="2019-08" db="EMBL/GenBank/DDBJ databases">
        <authorList>
            <person name="Kucharzyk K."/>
            <person name="Murdoch R.W."/>
            <person name="Higgins S."/>
            <person name="Loffler F."/>
        </authorList>
    </citation>
    <scope>NUCLEOTIDE SEQUENCE</scope>
</reference>
<proteinExistence type="predicted"/>
<dbReference type="EMBL" id="VSSQ01035058">
    <property type="protein sequence ID" value="MPM87182.1"/>
    <property type="molecule type" value="Genomic_DNA"/>
</dbReference>